<organism evidence="2 3">
    <name type="scientific">Hamadaea flava</name>
    <dbReference type="NCBI Taxonomy" id="1742688"/>
    <lineage>
        <taxon>Bacteria</taxon>
        <taxon>Bacillati</taxon>
        <taxon>Actinomycetota</taxon>
        <taxon>Actinomycetes</taxon>
        <taxon>Micromonosporales</taxon>
        <taxon>Micromonosporaceae</taxon>
        <taxon>Hamadaea</taxon>
    </lineage>
</organism>
<evidence type="ECO:0000313" key="3">
    <source>
        <dbReference type="Proteomes" id="UP001595816"/>
    </source>
</evidence>
<dbReference type="Gene3D" id="3.30.110.70">
    <property type="entry name" value="Hypothetical protein apc22750. Chain B"/>
    <property type="match status" value="1"/>
</dbReference>
<dbReference type="InterPro" id="IPR002765">
    <property type="entry name" value="UPF0145_YbjQ-like"/>
</dbReference>
<dbReference type="Pfam" id="PF01906">
    <property type="entry name" value="YbjQ_1"/>
    <property type="match status" value="1"/>
</dbReference>
<keyword evidence="3" id="KW-1185">Reference proteome</keyword>
<comment type="caution">
    <text evidence="2">The sequence shown here is derived from an EMBL/GenBank/DDBJ whole genome shotgun (WGS) entry which is preliminary data.</text>
</comment>
<reference evidence="3" key="1">
    <citation type="journal article" date="2019" name="Int. J. Syst. Evol. Microbiol.">
        <title>The Global Catalogue of Microorganisms (GCM) 10K type strain sequencing project: providing services to taxonomists for standard genome sequencing and annotation.</title>
        <authorList>
            <consortium name="The Broad Institute Genomics Platform"/>
            <consortium name="The Broad Institute Genome Sequencing Center for Infectious Disease"/>
            <person name="Wu L."/>
            <person name="Ma J."/>
        </authorList>
    </citation>
    <scope>NUCLEOTIDE SEQUENCE [LARGE SCALE GENOMIC DNA]</scope>
    <source>
        <strain evidence="3">CGMCC 4.7289</strain>
    </source>
</reference>
<comment type="similarity">
    <text evidence="1">Belongs to the UPF0145 family.</text>
</comment>
<dbReference type="InterPro" id="IPR035439">
    <property type="entry name" value="UPF0145_dom_sf"/>
</dbReference>
<dbReference type="RefSeq" id="WP_275978326.1">
    <property type="nucleotide sequence ID" value="NZ_JBHSAY010000010.1"/>
</dbReference>
<evidence type="ECO:0000256" key="1">
    <source>
        <dbReference type="ARBA" id="ARBA00010751"/>
    </source>
</evidence>
<dbReference type="Proteomes" id="UP001595816">
    <property type="component" value="Unassembled WGS sequence"/>
</dbReference>
<dbReference type="EMBL" id="JBHSAY010000010">
    <property type="protein sequence ID" value="MFC4133242.1"/>
    <property type="molecule type" value="Genomic_DNA"/>
</dbReference>
<dbReference type="PANTHER" id="PTHR34068:SF2">
    <property type="entry name" value="UPF0145 PROTEIN SCO3412"/>
    <property type="match status" value="1"/>
</dbReference>
<accession>A0ABV8LSB3</accession>
<name>A0ABV8LSB3_9ACTN</name>
<gene>
    <name evidence="2" type="ORF">ACFOZ4_21755</name>
</gene>
<evidence type="ECO:0000313" key="2">
    <source>
        <dbReference type="EMBL" id="MFC4133242.1"/>
    </source>
</evidence>
<dbReference type="SUPFAM" id="SSF117782">
    <property type="entry name" value="YbjQ-like"/>
    <property type="match status" value="1"/>
</dbReference>
<sequence>MRSGIVVVTTEWIAGYEVETIMGAVVGVSPHSISPYLEGMRSLADGQGVSNTERMDLMRRCREEAIEMMAYNARKIGANAVIAMRMDHRLVTEVWNEICAYGTAVRAVPAVPAPASRRKRVSSVETMRL</sequence>
<proteinExistence type="inferred from homology"/>
<dbReference type="PANTHER" id="PTHR34068">
    <property type="entry name" value="UPF0145 PROTEIN YBJQ"/>
    <property type="match status" value="1"/>
</dbReference>
<protein>
    <submittedName>
        <fullName evidence="2">YbjQ family protein</fullName>
    </submittedName>
</protein>